<dbReference type="PROSITE" id="PS50026">
    <property type="entry name" value="EGF_3"/>
    <property type="match status" value="1"/>
</dbReference>
<dbReference type="InterPro" id="IPR000742">
    <property type="entry name" value="EGF"/>
</dbReference>
<reference evidence="8" key="3">
    <citation type="submission" date="2025-09" db="UniProtKB">
        <authorList>
            <consortium name="Ensembl"/>
        </authorList>
    </citation>
    <scope>IDENTIFICATION</scope>
</reference>
<sequence>MPTTQCGNFTCDNMSSYMAPITMSTCSSHCCEGNLCNQPPVQVVPTSVHQTTPCLMSPCRNGGSCIPTRRLNGQDYTCMCRTGFSGRNCENAARLTCFTGMTSSLGDVGNMSLMLTSCSSGENYCMMSSMAGDYGFGQEVTFYVGQCTNQLACGTATCSSIVSALGQFNITACNTTCCDTDYCNVAPNRQARHNQLQPPAQLH</sequence>
<evidence type="ECO:0000259" key="7">
    <source>
        <dbReference type="PROSITE" id="PS50026"/>
    </source>
</evidence>
<dbReference type="PROSITE" id="PS00022">
    <property type="entry name" value="EGF_1"/>
    <property type="match status" value="1"/>
</dbReference>
<dbReference type="SUPFAM" id="SSF57196">
    <property type="entry name" value="EGF/Laminin"/>
    <property type="match status" value="1"/>
</dbReference>
<dbReference type="Pfam" id="PF00008">
    <property type="entry name" value="EGF"/>
    <property type="match status" value="1"/>
</dbReference>
<dbReference type="PROSITE" id="PS01186">
    <property type="entry name" value="EGF_2"/>
    <property type="match status" value="1"/>
</dbReference>
<dbReference type="HOGENOM" id="CLU_1202186_0_0_1"/>
<feature type="domain" description="EGF-like" evidence="7">
    <location>
        <begin position="50"/>
        <end position="90"/>
    </location>
</feature>
<protein>
    <recommendedName>
        <fullName evidence="7">EGF-like domain-containing protein</fullName>
    </recommendedName>
</protein>
<feature type="disulfide bond" evidence="6">
    <location>
        <begin position="80"/>
        <end position="89"/>
    </location>
</feature>
<evidence type="ECO:0000256" key="3">
    <source>
        <dbReference type="ARBA" id="ARBA00022737"/>
    </source>
</evidence>
<evidence type="ECO:0000256" key="2">
    <source>
        <dbReference type="ARBA" id="ARBA00022729"/>
    </source>
</evidence>
<evidence type="ECO:0000256" key="6">
    <source>
        <dbReference type="PROSITE-ProRule" id="PRU00076"/>
    </source>
</evidence>
<dbReference type="InParanoid" id="H2Z1K2"/>
<evidence type="ECO:0000256" key="1">
    <source>
        <dbReference type="ARBA" id="ARBA00022536"/>
    </source>
</evidence>
<dbReference type="Proteomes" id="UP000007875">
    <property type="component" value="Unassembled WGS sequence"/>
</dbReference>
<keyword evidence="1 6" id="KW-0245">EGF-like domain</keyword>
<keyword evidence="4 6" id="KW-1015">Disulfide bond</keyword>
<dbReference type="Gene3D" id="2.10.25.10">
    <property type="entry name" value="Laminin"/>
    <property type="match status" value="1"/>
</dbReference>
<dbReference type="CDD" id="cd00054">
    <property type="entry name" value="EGF_CA"/>
    <property type="match status" value="1"/>
</dbReference>
<dbReference type="OMA" id="QCGNFTC"/>
<dbReference type="GeneTree" id="ENSGT00660000097111"/>
<proteinExistence type="predicted"/>
<reference evidence="9" key="1">
    <citation type="submission" date="2003-08" db="EMBL/GenBank/DDBJ databases">
        <authorList>
            <person name="Birren B."/>
            <person name="Nusbaum C."/>
            <person name="Abebe A."/>
            <person name="Abouelleil A."/>
            <person name="Adekoya E."/>
            <person name="Ait-zahra M."/>
            <person name="Allen N."/>
            <person name="Allen T."/>
            <person name="An P."/>
            <person name="Anderson M."/>
            <person name="Anderson S."/>
            <person name="Arachchi H."/>
            <person name="Armbruster J."/>
            <person name="Bachantsang P."/>
            <person name="Baldwin J."/>
            <person name="Barry A."/>
            <person name="Bayul T."/>
            <person name="Blitshsteyn B."/>
            <person name="Bloom T."/>
            <person name="Blye J."/>
            <person name="Boguslavskiy L."/>
            <person name="Borowsky M."/>
            <person name="Boukhgalter B."/>
            <person name="Brunache A."/>
            <person name="Butler J."/>
            <person name="Calixte N."/>
            <person name="Calvo S."/>
            <person name="Camarata J."/>
            <person name="Campo K."/>
            <person name="Chang J."/>
            <person name="Cheshatsang Y."/>
            <person name="Citroen M."/>
            <person name="Collymore A."/>
            <person name="Considine T."/>
            <person name="Cook A."/>
            <person name="Cooke P."/>
            <person name="Corum B."/>
            <person name="Cuomo C."/>
            <person name="David R."/>
            <person name="Dawoe T."/>
            <person name="Degray S."/>
            <person name="Dodge S."/>
            <person name="Dooley K."/>
            <person name="Dorje P."/>
            <person name="Dorjee K."/>
            <person name="Dorris L."/>
            <person name="Duffey N."/>
            <person name="Dupes A."/>
            <person name="Elkins T."/>
            <person name="Engels R."/>
            <person name="Erickson J."/>
            <person name="Farina A."/>
            <person name="Faro S."/>
            <person name="Ferreira P."/>
            <person name="Fischer H."/>
            <person name="Fitzgerald M."/>
            <person name="Foley K."/>
            <person name="Gage D."/>
            <person name="Galagan J."/>
            <person name="Gearin G."/>
            <person name="Gnerre S."/>
            <person name="Gnirke A."/>
            <person name="Goyette A."/>
            <person name="Graham J."/>
            <person name="Grandbois E."/>
            <person name="Gyaltsen K."/>
            <person name="Hafez N."/>
            <person name="Hagopian D."/>
            <person name="Hagos B."/>
            <person name="Hall J."/>
            <person name="Hatcher B."/>
            <person name="Heller A."/>
            <person name="Higgins H."/>
            <person name="Honan T."/>
            <person name="Horn A."/>
            <person name="Houde N."/>
            <person name="Hughes L."/>
            <person name="Hulme W."/>
            <person name="Husby E."/>
            <person name="Iliev I."/>
            <person name="Jaffe D."/>
            <person name="Jones C."/>
            <person name="Kamal M."/>
            <person name="Kamat A."/>
            <person name="Kamvysselis M."/>
            <person name="Karlsson E."/>
            <person name="Kells C."/>
            <person name="Kieu A."/>
            <person name="Kisner P."/>
            <person name="Kodira C."/>
            <person name="Kulbokas E."/>
            <person name="Labutti K."/>
            <person name="Lama D."/>
            <person name="Landers T."/>
            <person name="Leger J."/>
            <person name="Levine S."/>
            <person name="Lewis D."/>
            <person name="Lewis T."/>
            <person name="Lindblad-toh K."/>
            <person name="Liu X."/>
            <person name="Lokyitsang T."/>
            <person name="Lokyitsang Y."/>
            <person name="Lucien O."/>
            <person name="Lui A."/>
            <person name="Ma L.J."/>
            <person name="Mabbitt R."/>
            <person name="Macdonald J."/>
            <person name="Maclean C."/>
            <person name="Major J."/>
            <person name="Manning J."/>
            <person name="Marabella R."/>
            <person name="Maru K."/>
            <person name="Matthews C."/>
            <person name="Mauceli E."/>
            <person name="Mccarthy M."/>
            <person name="Mcdonough S."/>
            <person name="Mcghee T."/>
            <person name="Meldrim J."/>
            <person name="Meneus L."/>
            <person name="Mesirov J."/>
            <person name="Mihalev A."/>
            <person name="Mihova T."/>
            <person name="Mikkelsen T."/>
            <person name="Mlenga V."/>
            <person name="Moru K."/>
            <person name="Mozes J."/>
            <person name="Mulrain L."/>
            <person name="Munson G."/>
            <person name="Naylor J."/>
            <person name="Newes C."/>
            <person name="Nguyen C."/>
            <person name="Nguyen N."/>
            <person name="Nguyen T."/>
            <person name="Nicol R."/>
            <person name="Nielsen C."/>
            <person name="Nizzari M."/>
            <person name="Norbu C."/>
            <person name="Norbu N."/>
            <person name="O'donnell P."/>
            <person name="Okoawo O."/>
            <person name="O'leary S."/>
            <person name="Omotosho B."/>
            <person name="O'neill K."/>
            <person name="Osman S."/>
            <person name="Parker S."/>
            <person name="Perrin D."/>
            <person name="Phunkhang P."/>
            <person name="Piqani B."/>
            <person name="Purcell S."/>
            <person name="Rachupka T."/>
            <person name="Ramasamy U."/>
            <person name="Rameau R."/>
            <person name="Ray V."/>
            <person name="Raymond C."/>
            <person name="Retta R."/>
            <person name="Richardson S."/>
            <person name="Rise C."/>
            <person name="Rodriguez J."/>
            <person name="Rogers J."/>
            <person name="Rogov P."/>
            <person name="Rutman M."/>
            <person name="Schupbach R."/>
            <person name="Seaman C."/>
            <person name="Settipalli S."/>
            <person name="Sharpe T."/>
            <person name="Sheridan J."/>
            <person name="Sherpa N."/>
            <person name="Shi J."/>
            <person name="Smirnov S."/>
            <person name="Smith C."/>
            <person name="Sougnez C."/>
            <person name="Spencer B."/>
            <person name="Stalker J."/>
            <person name="Stange-thomann N."/>
            <person name="Stavropoulos S."/>
            <person name="Stetson K."/>
            <person name="Stone C."/>
            <person name="Stone S."/>
            <person name="Stubbs M."/>
            <person name="Talamas J."/>
            <person name="Tchuinga P."/>
            <person name="Tenzing P."/>
            <person name="Tesfaye S."/>
            <person name="Theodore J."/>
            <person name="Thoulutsang Y."/>
            <person name="Topham K."/>
            <person name="Towey S."/>
            <person name="Tsamla T."/>
            <person name="Tsomo N."/>
            <person name="Vallee D."/>
            <person name="Vassiliev H."/>
            <person name="Venkataraman V."/>
            <person name="Vinson J."/>
            <person name="Vo A."/>
            <person name="Wade C."/>
            <person name="Wang S."/>
            <person name="Wangchuk T."/>
            <person name="Wangdi T."/>
            <person name="Whittaker C."/>
            <person name="Wilkinson J."/>
            <person name="Wu Y."/>
            <person name="Wyman D."/>
            <person name="Yadav S."/>
            <person name="Yang S."/>
            <person name="Yang X."/>
            <person name="Yeager S."/>
            <person name="Yee E."/>
            <person name="Young G."/>
            <person name="Zainoun J."/>
            <person name="Zembeck L."/>
            <person name="Zimmer A."/>
            <person name="Zody M."/>
            <person name="Lander E."/>
        </authorList>
    </citation>
    <scope>NUCLEOTIDE SEQUENCE [LARGE SCALE GENOMIC DNA]</scope>
</reference>
<accession>H2Z1K2</accession>
<evidence type="ECO:0000256" key="4">
    <source>
        <dbReference type="ARBA" id="ARBA00023157"/>
    </source>
</evidence>
<keyword evidence="9" id="KW-1185">Reference proteome</keyword>
<organism evidence="8 9">
    <name type="scientific">Ciona savignyi</name>
    <name type="common">Pacific transparent sea squirt</name>
    <dbReference type="NCBI Taxonomy" id="51511"/>
    <lineage>
        <taxon>Eukaryota</taxon>
        <taxon>Metazoa</taxon>
        <taxon>Chordata</taxon>
        <taxon>Tunicata</taxon>
        <taxon>Ascidiacea</taxon>
        <taxon>Phlebobranchia</taxon>
        <taxon>Cionidae</taxon>
        <taxon>Ciona</taxon>
    </lineage>
</organism>
<dbReference type="AlphaFoldDB" id="H2Z1K2"/>
<reference evidence="8" key="2">
    <citation type="submission" date="2025-08" db="UniProtKB">
        <authorList>
            <consortium name="Ensembl"/>
        </authorList>
    </citation>
    <scope>IDENTIFICATION</scope>
</reference>
<evidence type="ECO:0000256" key="5">
    <source>
        <dbReference type="ARBA" id="ARBA00023180"/>
    </source>
</evidence>
<comment type="caution">
    <text evidence="6">Lacks conserved residue(s) required for the propagation of feature annotation.</text>
</comment>
<keyword evidence="5" id="KW-0325">Glycoprotein</keyword>
<dbReference type="Ensembl" id="ENSCSAVT00000011597.1">
    <property type="protein sequence ID" value="ENSCSAVP00000011464.1"/>
    <property type="gene ID" value="ENSCSAVG00000006719.1"/>
</dbReference>
<keyword evidence="3" id="KW-0677">Repeat</keyword>
<evidence type="ECO:0000313" key="9">
    <source>
        <dbReference type="Proteomes" id="UP000007875"/>
    </source>
</evidence>
<dbReference type="FunFam" id="2.10.25.10:FF:000255">
    <property type="entry name" value="Sushi, nidogen and EGF-like domains 1"/>
    <property type="match status" value="1"/>
</dbReference>
<dbReference type="SMART" id="SM00181">
    <property type="entry name" value="EGF"/>
    <property type="match status" value="1"/>
</dbReference>
<name>H2Z1K2_CIOSA</name>
<keyword evidence="2" id="KW-0732">Signal</keyword>
<evidence type="ECO:0000313" key="8">
    <source>
        <dbReference type="Ensembl" id="ENSCSAVP00000011464.1"/>
    </source>
</evidence>
<dbReference type="PRINTS" id="PR00010">
    <property type="entry name" value="EGFBLOOD"/>
</dbReference>